<dbReference type="InterPro" id="IPR000944">
    <property type="entry name" value="Tscrpt_reg_Rrf2"/>
</dbReference>
<dbReference type="GO" id="GO:0003700">
    <property type="term" value="F:DNA-binding transcription factor activity"/>
    <property type="evidence" value="ECO:0007669"/>
    <property type="project" value="TreeGrafter"/>
</dbReference>
<organism evidence="1 2">
    <name type="scientific">Marininema halotolerans</name>
    <dbReference type="NCBI Taxonomy" id="1155944"/>
    <lineage>
        <taxon>Bacteria</taxon>
        <taxon>Bacillati</taxon>
        <taxon>Bacillota</taxon>
        <taxon>Bacilli</taxon>
        <taxon>Bacillales</taxon>
        <taxon>Thermoactinomycetaceae</taxon>
        <taxon>Marininema</taxon>
    </lineage>
</organism>
<dbReference type="GO" id="GO:0005829">
    <property type="term" value="C:cytosol"/>
    <property type="evidence" value="ECO:0007669"/>
    <property type="project" value="TreeGrafter"/>
</dbReference>
<dbReference type="RefSeq" id="WP_091836759.1">
    <property type="nucleotide sequence ID" value="NZ_FPAA01000006.1"/>
</dbReference>
<dbReference type="AlphaFoldDB" id="A0A1I6RXG2"/>
<dbReference type="PROSITE" id="PS51197">
    <property type="entry name" value="HTH_RRF2_2"/>
    <property type="match status" value="1"/>
</dbReference>
<dbReference type="SUPFAM" id="SSF46785">
    <property type="entry name" value="Winged helix' DNA-binding domain"/>
    <property type="match status" value="1"/>
</dbReference>
<dbReference type="NCBIfam" id="TIGR00738">
    <property type="entry name" value="rrf2_super"/>
    <property type="match status" value="1"/>
</dbReference>
<dbReference type="OrthoDB" id="9808360at2"/>
<dbReference type="Gene3D" id="1.10.10.10">
    <property type="entry name" value="Winged helix-like DNA-binding domain superfamily/Winged helix DNA-binding domain"/>
    <property type="match status" value="1"/>
</dbReference>
<dbReference type="EMBL" id="FPAA01000006">
    <property type="protein sequence ID" value="SFS69389.1"/>
    <property type="molecule type" value="Genomic_DNA"/>
</dbReference>
<dbReference type="InterPro" id="IPR036388">
    <property type="entry name" value="WH-like_DNA-bd_sf"/>
</dbReference>
<accession>A0A1I6RXG2</accession>
<reference evidence="2" key="1">
    <citation type="submission" date="2016-10" db="EMBL/GenBank/DDBJ databases">
        <authorList>
            <person name="Varghese N."/>
            <person name="Submissions S."/>
        </authorList>
    </citation>
    <scope>NUCLEOTIDE SEQUENCE [LARGE SCALE GENOMIC DNA]</scope>
    <source>
        <strain evidence="2">DSM 45789</strain>
    </source>
</reference>
<dbReference type="PROSITE" id="PS01332">
    <property type="entry name" value="HTH_RRF2_1"/>
    <property type="match status" value="1"/>
</dbReference>
<gene>
    <name evidence="1" type="ORF">SAMN05444972_10615</name>
</gene>
<evidence type="ECO:0000313" key="1">
    <source>
        <dbReference type="EMBL" id="SFS69389.1"/>
    </source>
</evidence>
<evidence type="ECO:0000313" key="2">
    <source>
        <dbReference type="Proteomes" id="UP000198660"/>
    </source>
</evidence>
<proteinExistence type="predicted"/>
<name>A0A1I6RXG2_9BACL</name>
<sequence length="166" mass="18518">MRIKSSMEQSVYTLLLLAQLPAHTSLTAEALSERMGASPSYFKKGMRTLVQAGLVRSSTGTRGGFSLSRDPAMISLLDIFLAVEGRGSLYQEGGIYHRMLVADPTVPNDRCILSKFMNRAELAWKEELSKVTLASMLEEIRDSHQACMETMNDWIQLHIEKGEHPS</sequence>
<dbReference type="Proteomes" id="UP000198660">
    <property type="component" value="Unassembled WGS sequence"/>
</dbReference>
<dbReference type="InterPro" id="IPR030489">
    <property type="entry name" value="TR_Rrf2-type_CS"/>
</dbReference>
<dbReference type="InterPro" id="IPR036390">
    <property type="entry name" value="WH_DNA-bd_sf"/>
</dbReference>
<keyword evidence="2" id="KW-1185">Reference proteome</keyword>
<dbReference type="Pfam" id="PF02082">
    <property type="entry name" value="Rrf2"/>
    <property type="match status" value="1"/>
</dbReference>
<dbReference type="PANTHER" id="PTHR33221">
    <property type="entry name" value="WINGED HELIX-TURN-HELIX TRANSCRIPTIONAL REGULATOR, RRF2 FAMILY"/>
    <property type="match status" value="1"/>
</dbReference>
<dbReference type="PANTHER" id="PTHR33221:SF15">
    <property type="entry name" value="HTH-TYPE TRANSCRIPTIONAL REGULATOR YWGB-RELATED"/>
    <property type="match status" value="1"/>
</dbReference>
<protein>
    <submittedName>
        <fullName evidence="1">Rrf2 family protein</fullName>
    </submittedName>
</protein>